<protein>
    <submittedName>
        <fullName evidence="1">Uncharacterized protein</fullName>
    </submittedName>
</protein>
<organism evidence="1 2">
    <name type="scientific">Dictyostelium firmibasis</name>
    <dbReference type="NCBI Taxonomy" id="79012"/>
    <lineage>
        <taxon>Eukaryota</taxon>
        <taxon>Amoebozoa</taxon>
        <taxon>Evosea</taxon>
        <taxon>Eumycetozoa</taxon>
        <taxon>Dictyostelia</taxon>
        <taxon>Dictyosteliales</taxon>
        <taxon>Dictyosteliaceae</taxon>
        <taxon>Dictyostelium</taxon>
    </lineage>
</organism>
<sequence length="81" mass="8296">MAIFKSISSLTISSDSMKSSISNPNVIGSISKNNSVACFDGGLGGFDGFGGCGGCGSCGGSRNTNIIILDINIGRRHRTYC</sequence>
<evidence type="ECO:0000313" key="1">
    <source>
        <dbReference type="EMBL" id="KAK5575182.1"/>
    </source>
</evidence>
<reference evidence="1 2" key="1">
    <citation type="submission" date="2023-11" db="EMBL/GenBank/DDBJ databases">
        <title>Dfirmibasis_genome.</title>
        <authorList>
            <person name="Edelbroek B."/>
            <person name="Kjellin J."/>
            <person name="Jerlstrom-Hultqvist J."/>
            <person name="Soderbom F."/>
        </authorList>
    </citation>
    <scope>NUCLEOTIDE SEQUENCE [LARGE SCALE GENOMIC DNA]</scope>
    <source>
        <strain evidence="1 2">TNS-C-14</strain>
    </source>
</reference>
<keyword evidence="2" id="KW-1185">Reference proteome</keyword>
<accession>A0AAN7YTN0</accession>
<proteinExistence type="predicted"/>
<gene>
    <name evidence="1" type="ORF">RB653_010438</name>
</gene>
<dbReference type="EMBL" id="JAVFKY010000006">
    <property type="protein sequence ID" value="KAK5575182.1"/>
    <property type="molecule type" value="Genomic_DNA"/>
</dbReference>
<dbReference type="AlphaFoldDB" id="A0AAN7YTN0"/>
<dbReference type="Proteomes" id="UP001344447">
    <property type="component" value="Unassembled WGS sequence"/>
</dbReference>
<name>A0AAN7YTN0_9MYCE</name>
<comment type="caution">
    <text evidence="1">The sequence shown here is derived from an EMBL/GenBank/DDBJ whole genome shotgun (WGS) entry which is preliminary data.</text>
</comment>
<evidence type="ECO:0000313" key="2">
    <source>
        <dbReference type="Proteomes" id="UP001344447"/>
    </source>
</evidence>